<evidence type="ECO:0000313" key="1">
    <source>
        <dbReference type="EMBL" id="CAF2778897.1"/>
    </source>
</evidence>
<dbReference type="InterPro" id="IPR036872">
    <property type="entry name" value="CH_dom_sf"/>
</dbReference>
<name>A0A7R8CIK2_LEPSM</name>
<dbReference type="AlphaFoldDB" id="A0A7R8CIK2"/>
<proteinExistence type="predicted"/>
<protein>
    <submittedName>
        <fullName evidence="1">(salmon louse) hypothetical protein</fullName>
    </submittedName>
</protein>
<dbReference type="Gene3D" id="1.10.418.10">
    <property type="entry name" value="Calponin-like domain"/>
    <property type="match status" value="1"/>
</dbReference>
<evidence type="ECO:0000313" key="2">
    <source>
        <dbReference type="Proteomes" id="UP000675881"/>
    </source>
</evidence>
<dbReference type="EMBL" id="HG994580">
    <property type="protein sequence ID" value="CAF2778897.1"/>
    <property type="molecule type" value="Genomic_DNA"/>
</dbReference>
<organism evidence="1 2">
    <name type="scientific">Lepeophtheirus salmonis</name>
    <name type="common">Salmon louse</name>
    <name type="synonym">Caligus salmonis</name>
    <dbReference type="NCBI Taxonomy" id="72036"/>
    <lineage>
        <taxon>Eukaryota</taxon>
        <taxon>Metazoa</taxon>
        <taxon>Ecdysozoa</taxon>
        <taxon>Arthropoda</taxon>
        <taxon>Crustacea</taxon>
        <taxon>Multicrustacea</taxon>
        <taxon>Hexanauplia</taxon>
        <taxon>Copepoda</taxon>
        <taxon>Siphonostomatoida</taxon>
        <taxon>Caligidae</taxon>
        <taxon>Lepeophtheirus</taxon>
    </lineage>
</organism>
<sequence>MDEKSMHNLFLRNMAGLIEETRNPSYCINPNSKRGGMATHAGVALELGITRHASSGVKMMSPQMEAIMIWCQCRVREYKVSGIYILTTLAGAPERSRGWKSFALSSTTSSPMPLTFPSWTKQSPKENYDLAFKTGERYAGIPDFLTAEDMNAMVVQGRVDPKMVFSYVQEVYRMCNEL</sequence>
<gene>
    <name evidence="1" type="ORF">LSAA_843</name>
</gene>
<accession>A0A7R8CIK2</accession>
<dbReference type="OrthoDB" id="10017054at2759"/>
<reference evidence="1" key="1">
    <citation type="submission" date="2021-02" db="EMBL/GenBank/DDBJ databases">
        <authorList>
            <person name="Bekaert M."/>
        </authorList>
    </citation>
    <scope>NUCLEOTIDE SEQUENCE</scope>
    <source>
        <strain evidence="1">IoA-00</strain>
    </source>
</reference>
<dbReference type="Proteomes" id="UP000675881">
    <property type="component" value="Chromosome 1"/>
</dbReference>
<keyword evidence="2" id="KW-1185">Reference proteome</keyword>
<dbReference type="SUPFAM" id="SSF47576">
    <property type="entry name" value="Calponin-homology domain, CH-domain"/>
    <property type="match status" value="1"/>
</dbReference>